<feature type="region of interest" description="Disordered" evidence="1">
    <location>
        <begin position="50"/>
        <end position="81"/>
    </location>
</feature>
<evidence type="ECO:0008006" key="4">
    <source>
        <dbReference type="Google" id="ProtNLM"/>
    </source>
</evidence>
<reference evidence="2 3" key="1">
    <citation type="submission" date="2023-08" db="EMBL/GenBank/DDBJ databases">
        <title>Annotated Genome Sequence of Vanrija albida AlHP1.</title>
        <authorList>
            <person name="Herzog R."/>
        </authorList>
    </citation>
    <scope>NUCLEOTIDE SEQUENCE [LARGE SCALE GENOMIC DNA]</scope>
    <source>
        <strain evidence="2 3">AlHP1</strain>
    </source>
</reference>
<sequence>MSSQRWAFSFPAASDSARARQLNPVLTAIGMSEDDALALGSRYSNHFLTTLERSPARRPTPAYPDTPPAQPQPRVRVSRRRPIAVMAGPTEPAPTRRRPTPAAQVAAAARHAAAEFALAAILDDWYIVSPLTAALSVVHAVLEKRDAARRAGMGPTFVKWMCARVDDIYDAFDDAITYPASPDWMEVKHLCLMALEATYDRADSPEAWPDLVSRAFDARRLGKYADI</sequence>
<proteinExistence type="predicted"/>
<name>A0ABR3QC92_9TREE</name>
<keyword evidence="3" id="KW-1185">Reference proteome</keyword>
<evidence type="ECO:0000256" key="1">
    <source>
        <dbReference type="SAM" id="MobiDB-lite"/>
    </source>
</evidence>
<dbReference type="GeneID" id="95981132"/>
<protein>
    <recommendedName>
        <fullName evidence="4">Defective in cullin neddylation protein</fullName>
    </recommendedName>
</protein>
<dbReference type="RefSeq" id="XP_069212289.1">
    <property type="nucleotide sequence ID" value="XM_069348745.1"/>
</dbReference>
<evidence type="ECO:0000313" key="2">
    <source>
        <dbReference type="EMBL" id="KAL1412345.1"/>
    </source>
</evidence>
<feature type="compositionally biased region" description="Pro residues" evidence="1">
    <location>
        <begin position="61"/>
        <end position="71"/>
    </location>
</feature>
<accession>A0ABR3QC92</accession>
<dbReference type="Proteomes" id="UP001565368">
    <property type="component" value="Unassembled WGS sequence"/>
</dbReference>
<comment type="caution">
    <text evidence="2">The sequence shown here is derived from an EMBL/GenBank/DDBJ whole genome shotgun (WGS) entry which is preliminary data.</text>
</comment>
<evidence type="ECO:0000313" key="3">
    <source>
        <dbReference type="Proteomes" id="UP001565368"/>
    </source>
</evidence>
<gene>
    <name evidence="2" type="ORF">Q8F55_000089</name>
</gene>
<dbReference type="EMBL" id="JBBXJM010000001">
    <property type="protein sequence ID" value="KAL1412345.1"/>
    <property type="molecule type" value="Genomic_DNA"/>
</dbReference>
<organism evidence="2 3">
    <name type="scientific">Vanrija albida</name>
    <dbReference type="NCBI Taxonomy" id="181172"/>
    <lineage>
        <taxon>Eukaryota</taxon>
        <taxon>Fungi</taxon>
        <taxon>Dikarya</taxon>
        <taxon>Basidiomycota</taxon>
        <taxon>Agaricomycotina</taxon>
        <taxon>Tremellomycetes</taxon>
        <taxon>Trichosporonales</taxon>
        <taxon>Trichosporonaceae</taxon>
        <taxon>Vanrija</taxon>
    </lineage>
</organism>